<feature type="transmembrane region" description="Helical" evidence="2">
    <location>
        <begin position="73"/>
        <end position="91"/>
    </location>
</feature>
<dbReference type="RefSeq" id="WP_229854098.1">
    <property type="nucleotide sequence ID" value="NZ_BMTD01000005.1"/>
</dbReference>
<protein>
    <recommendedName>
        <fullName evidence="5">Restriction endonuclease</fullName>
    </recommendedName>
</protein>
<feature type="transmembrane region" description="Helical" evidence="2">
    <location>
        <begin position="46"/>
        <end position="67"/>
    </location>
</feature>
<proteinExistence type="predicted"/>
<name>A0A918MA83_9ACTN</name>
<evidence type="ECO:0000256" key="2">
    <source>
        <dbReference type="SAM" id="Phobius"/>
    </source>
</evidence>
<keyword evidence="4" id="KW-1185">Reference proteome</keyword>
<evidence type="ECO:0000313" key="4">
    <source>
        <dbReference type="Proteomes" id="UP000618795"/>
    </source>
</evidence>
<feature type="region of interest" description="Disordered" evidence="1">
    <location>
        <begin position="1"/>
        <end position="26"/>
    </location>
</feature>
<evidence type="ECO:0000256" key="1">
    <source>
        <dbReference type="SAM" id="MobiDB-lite"/>
    </source>
</evidence>
<dbReference type="AlphaFoldDB" id="A0A918MA83"/>
<dbReference type="EMBL" id="BMTD01000005">
    <property type="protein sequence ID" value="GGU92552.1"/>
    <property type="molecule type" value="Genomic_DNA"/>
</dbReference>
<evidence type="ECO:0000313" key="3">
    <source>
        <dbReference type="EMBL" id="GGU92552.1"/>
    </source>
</evidence>
<comment type="caution">
    <text evidence="3">The sequence shown here is derived from an EMBL/GenBank/DDBJ whole genome shotgun (WGS) entry which is preliminary data.</text>
</comment>
<sequence length="234" mass="25723">MTRERQPKLPIRGQRRPVPGSRRARREQAVSELRARGAYGPELRDVLPAFAGIGLAVLVPVCLLTWLHRTFGAVGLVLGALPLAASAVVALRVRRAVVRRRGGRYLPAELALLDEQGLAQAAARILQRDGWRVVDLTLQQGRRRLHARDGRGRQLDVSFRSAATAETGQDWQATLVETDRPGAGRPIQLIVHSGSFSRTDLLWASRQGDVHLVDGRRLQRWATGASLEELGLPG</sequence>
<reference evidence="3" key="2">
    <citation type="submission" date="2020-09" db="EMBL/GenBank/DDBJ databases">
        <authorList>
            <person name="Sun Q."/>
            <person name="Ohkuma M."/>
        </authorList>
    </citation>
    <scope>NUCLEOTIDE SEQUENCE</scope>
    <source>
        <strain evidence="3">JCM 4369</strain>
    </source>
</reference>
<keyword evidence="2" id="KW-0812">Transmembrane</keyword>
<organism evidence="3 4">
    <name type="scientific">Streptomyces filipinensis</name>
    <dbReference type="NCBI Taxonomy" id="66887"/>
    <lineage>
        <taxon>Bacteria</taxon>
        <taxon>Bacillati</taxon>
        <taxon>Actinomycetota</taxon>
        <taxon>Actinomycetes</taxon>
        <taxon>Kitasatosporales</taxon>
        <taxon>Streptomycetaceae</taxon>
        <taxon>Streptomyces</taxon>
    </lineage>
</organism>
<evidence type="ECO:0008006" key="5">
    <source>
        <dbReference type="Google" id="ProtNLM"/>
    </source>
</evidence>
<accession>A0A918MA83</accession>
<keyword evidence="2" id="KW-0472">Membrane</keyword>
<gene>
    <name evidence="3" type="ORF">GCM10010260_29050</name>
</gene>
<reference evidence="3" key="1">
    <citation type="journal article" date="2014" name="Int. J. Syst. Evol. Microbiol.">
        <title>Complete genome sequence of Corynebacterium casei LMG S-19264T (=DSM 44701T), isolated from a smear-ripened cheese.</title>
        <authorList>
            <consortium name="US DOE Joint Genome Institute (JGI-PGF)"/>
            <person name="Walter F."/>
            <person name="Albersmeier A."/>
            <person name="Kalinowski J."/>
            <person name="Ruckert C."/>
        </authorList>
    </citation>
    <scope>NUCLEOTIDE SEQUENCE</scope>
    <source>
        <strain evidence="3">JCM 4369</strain>
    </source>
</reference>
<keyword evidence="2" id="KW-1133">Transmembrane helix</keyword>
<dbReference type="Proteomes" id="UP000618795">
    <property type="component" value="Unassembled WGS sequence"/>
</dbReference>